<gene>
    <name evidence="2" type="ORF">OG2516_13384</name>
</gene>
<dbReference type="Proteomes" id="UP000003635">
    <property type="component" value="Unassembled WGS sequence"/>
</dbReference>
<keyword evidence="3" id="KW-1185">Reference proteome</keyword>
<dbReference type="PANTHER" id="PTHR33823">
    <property type="entry name" value="RNA POLYMERASE-BINDING TRANSCRIPTION FACTOR DKSA-RELATED"/>
    <property type="match status" value="1"/>
</dbReference>
<dbReference type="HOGENOM" id="CLU_043144_3_3_5"/>
<name>Q2CGZ1_OCEGH</name>
<dbReference type="PANTHER" id="PTHR33823:SF4">
    <property type="entry name" value="GENERAL STRESS PROTEIN 16O"/>
    <property type="match status" value="1"/>
</dbReference>
<protein>
    <submittedName>
        <fullName evidence="2">Uncharacterized protein</fullName>
    </submittedName>
</protein>
<reference evidence="2 3" key="1">
    <citation type="journal article" date="2010" name="J. Bacteriol.">
        <title>Genome sequences of Oceanicola granulosus HTCC2516(T) and Oceanicola batsensis HTCC2597(TDelta).</title>
        <authorList>
            <person name="Thrash J.C."/>
            <person name="Cho J.C."/>
            <person name="Vergin K.L."/>
            <person name="Giovannoni S.J."/>
        </authorList>
    </citation>
    <scope>NUCLEOTIDE SEQUENCE [LARGE SCALE GENOMIC DNA]</scope>
    <source>
        <strain evidence="3">ATCC BAA-861 / DSM 15982 / KCTC 12143 / HTCC2516</strain>
    </source>
</reference>
<dbReference type="AlphaFoldDB" id="Q2CGZ1"/>
<proteinExistence type="predicted"/>
<dbReference type="STRING" id="314256.OG2516_13384"/>
<feature type="zinc finger region" description="dksA C4-type" evidence="1">
    <location>
        <begin position="92"/>
        <end position="116"/>
    </location>
</feature>
<evidence type="ECO:0000313" key="3">
    <source>
        <dbReference type="Proteomes" id="UP000003635"/>
    </source>
</evidence>
<dbReference type="EMBL" id="AAOT01000007">
    <property type="protein sequence ID" value="EAR52020.1"/>
    <property type="molecule type" value="Genomic_DNA"/>
</dbReference>
<evidence type="ECO:0000313" key="2">
    <source>
        <dbReference type="EMBL" id="EAR52020.1"/>
    </source>
</evidence>
<dbReference type="InterPro" id="IPR020458">
    <property type="entry name" value="Znf_DskA_TraR_CS"/>
</dbReference>
<comment type="caution">
    <text evidence="2">The sequence shown here is derived from an EMBL/GenBank/DDBJ whole genome shotgun (WGS) entry which is preliminary data.</text>
</comment>
<dbReference type="OrthoDB" id="1121111at2"/>
<evidence type="ECO:0000256" key="1">
    <source>
        <dbReference type="PROSITE-ProRule" id="PRU00510"/>
    </source>
</evidence>
<dbReference type="RefSeq" id="WP_007256114.1">
    <property type="nucleotide sequence ID" value="NZ_CH724108.1"/>
</dbReference>
<dbReference type="eggNOG" id="COG1734">
    <property type="taxonomic scope" value="Bacteria"/>
</dbReference>
<dbReference type="PROSITE" id="PS01102">
    <property type="entry name" value="ZF_DKSA_1"/>
    <property type="match status" value="1"/>
</dbReference>
<dbReference type="PROSITE" id="PS51128">
    <property type="entry name" value="ZF_DKSA_2"/>
    <property type="match status" value="1"/>
</dbReference>
<accession>Q2CGZ1</accession>
<organism evidence="2 3">
    <name type="scientific">Oceanicola granulosus (strain ATCC BAA-861 / DSM 15982 / KCTC 12143 / HTCC2516)</name>
    <dbReference type="NCBI Taxonomy" id="314256"/>
    <lineage>
        <taxon>Bacteria</taxon>
        <taxon>Pseudomonadati</taxon>
        <taxon>Pseudomonadota</taxon>
        <taxon>Alphaproteobacteria</taxon>
        <taxon>Rhodobacterales</taxon>
        <taxon>Roseobacteraceae</taxon>
        <taxon>Oceanicola</taxon>
    </lineage>
</organism>
<sequence length="118" mass="12432">MSDPAPPSDASLAARYRPRLVAERAELAAASGATSADRRPVELDQQSVGRLSRMDALQNQALAQGLEARRAARLRAIDAALGRLETGAFGYCDGCGDFIGTPRLDLDPCAARCTGCAR</sequence>
<dbReference type="Gene3D" id="1.20.120.910">
    <property type="entry name" value="DksA, coiled-coil domain"/>
    <property type="match status" value="1"/>
</dbReference>